<keyword evidence="3" id="KW-1185">Reference proteome</keyword>
<dbReference type="PANTHER" id="PTHR35596:SF1">
    <property type="entry name" value="MICROBIAL-TYPE PARG CATALYTIC DOMAIN-CONTAINING PROTEIN"/>
    <property type="match status" value="1"/>
</dbReference>
<dbReference type="RefSeq" id="WP_186855047.1">
    <property type="nucleotide sequence ID" value="NZ_JACOOW010000013.1"/>
</dbReference>
<dbReference type="PANTHER" id="PTHR35596">
    <property type="entry name" value="DUF2263 DOMAIN-CONTAINING PROTEIN"/>
    <property type="match status" value="1"/>
</dbReference>
<organism evidence="2 3">
    <name type="scientific">Clostridium segne</name>
    <dbReference type="NCBI Taxonomy" id="2763038"/>
    <lineage>
        <taxon>Bacteria</taxon>
        <taxon>Bacillati</taxon>
        <taxon>Bacillota</taxon>
        <taxon>Clostridia</taxon>
        <taxon>Eubacteriales</taxon>
        <taxon>Clostridiaceae</taxon>
        <taxon>Clostridium</taxon>
    </lineage>
</organism>
<name>A0AAW3X3M8_9CLOT</name>
<dbReference type="EMBL" id="JACOOW010000013">
    <property type="protein sequence ID" value="MBC5657407.1"/>
    <property type="molecule type" value="Genomic_DNA"/>
</dbReference>
<dbReference type="SUPFAM" id="SSF52949">
    <property type="entry name" value="Macro domain-like"/>
    <property type="match status" value="1"/>
</dbReference>
<sequence>MSSFENVEFFEDTKRLCETNGKIKEALAQSVKNQKLILEEEELSAVDKTRFSDEAKIIVSAKRTFEAAAGYAGQKLAVHNFASATNPGGGVTRGSSAQEECLCRCSGLYFCLSVPEMMKGFYYPHRNAKNPTNNADIIYTPDVTVFKTDTNTPRLMDEKDWYDVDVITCAAPNLRETPSNRFNQGNSDRAVKVSDRELLEIHKKRLTRILDVAVLNGDEVVILGAFGCGAFQNKPEVVARAAKEAMADYLHAFKTIEFAVYCPPRDDTNFKVFKRVMGAYNKSIL</sequence>
<dbReference type="AlphaFoldDB" id="A0AAW3X3M8"/>
<comment type="caution">
    <text evidence="2">The sequence shown here is derived from an EMBL/GenBank/DDBJ whole genome shotgun (WGS) entry which is preliminary data.</text>
</comment>
<evidence type="ECO:0000313" key="2">
    <source>
        <dbReference type="EMBL" id="MBC5657407.1"/>
    </source>
</evidence>
<protein>
    <submittedName>
        <fullName evidence="2">TIGR02452 family protein</fullName>
    </submittedName>
</protein>
<gene>
    <name evidence="2" type="ORF">H8S19_10140</name>
</gene>
<reference evidence="2 3" key="1">
    <citation type="submission" date="2020-08" db="EMBL/GenBank/DDBJ databases">
        <title>Genome public.</title>
        <authorList>
            <person name="Liu C."/>
            <person name="Sun Q."/>
        </authorList>
    </citation>
    <scope>NUCLEOTIDE SEQUENCE [LARGE SCALE GENOMIC DNA]</scope>
    <source>
        <strain evidence="2 3">BX14</strain>
    </source>
</reference>
<dbReference type="InterPro" id="IPR043472">
    <property type="entry name" value="Macro_dom-like"/>
</dbReference>
<dbReference type="Proteomes" id="UP000653904">
    <property type="component" value="Unassembled WGS sequence"/>
</dbReference>
<dbReference type="PIRSF" id="PIRSF014899">
    <property type="entry name" value="UCP014899"/>
    <property type="match status" value="1"/>
</dbReference>
<feature type="domain" description="Microbial-type PARG catalytic" evidence="1">
    <location>
        <begin position="20"/>
        <end position="147"/>
    </location>
</feature>
<dbReference type="NCBIfam" id="TIGR02452">
    <property type="entry name" value="TIGR02452 family protein"/>
    <property type="match status" value="1"/>
</dbReference>
<dbReference type="InterPro" id="IPR012664">
    <property type="entry name" value="CHP02452"/>
</dbReference>
<evidence type="ECO:0000313" key="3">
    <source>
        <dbReference type="Proteomes" id="UP000653904"/>
    </source>
</evidence>
<dbReference type="Gene3D" id="3.40.220.10">
    <property type="entry name" value="Leucine Aminopeptidase, subunit E, domain 1"/>
    <property type="match status" value="1"/>
</dbReference>
<dbReference type="Pfam" id="PF10021">
    <property type="entry name" value="PARG_cat_microb"/>
    <property type="match status" value="1"/>
</dbReference>
<evidence type="ECO:0000259" key="1">
    <source>
        <dbReference type="Pfam" id="PF10021"/>
    </source>
</evidence>
<accession>A0AAW3X3M8</accession>
<dbReference type="InterPro" id="IPR019261">
    <property type="entry name" value="PARG_cat_microbial"/>
</dbReference>
<proteinExistence type="predicted"/>